<dbReference type="PANTHER" id="PTHR24104">
    <property type="entry name" value="E3 UBIQUITIN-PROTEIN LIGASE NHLRC1-RELATED"/>
    <property type="match status" value="1"/>
</dbReference>
<keyword evidence="3" id="KW-1133">Transmembrane helix</keyword>
<keyword evidence="4" id="KW-0732">Signal</keyword>
<reference evidence="5 6" key="1">
    <citation type="submission" date="2017-05" db="EMBL/GenBank/DDBJ databases">
        <title>Functional genome analysis of Paenibacillus pasadenensis strain R16: insights on endophytic life style and antifungal activity.</title>
        <authorList>
            <person name="Passera A."/>
            <person name="Marcolungo L."/>
            <person name="Casati P."/>
            <person name="Brasca M."/>
            <person name="Quaglino F."/>
            <person name="Delledonne M."/>
        </authorList>
    </citation>
    <scope>NUCLEOTIDE SEQUENCE [LARGE SCALE GENOMIC DNA]</scope>
    <source>
        <strain evidence="5 6">R16</strain>
    </source>
</reference>
<evidence type="ECO:0000313" key="6">
    <source>
        <dbReference type="Proteomes" id="UP000234789"/>
    </source>
</evidence>
<dbReference type="AlphaFoldDB" id="A0A2N5N363"/>
<keyword evidence="1" id="KW-0677">Repeat</keyword>
<dbReference type="OrthoDB" id="9799230at2"/>
<sequence>MKLHACLLSLSAAALLALGLPGPAFAESAPYESYNYDSWSDAVPAPAAYLPEKSVSGADLGVGDFVEPSDIAVSARGLLYIVDSGNARIVVVDGDWRVKSVIDRFERDGQPDGFSNPTGLYVDEAEQLYVADSGHSRIVVLGADGAFIRTIEKPSSDILPDGFAFTPLKVAVDKAGRVYVVAKGIFEGIMQFDGSGAFIGYVGTNKVSPDYAEYFWRMLSTKAQKAQMVLFVPTEFSNLDMDGKGFLFATNIDPGSREPIKRLNPSGDDVLKRFGYFDVAGDIRYRSAVGPSRMIDVNVRESGLYSVLDSSQGKVFTYDHEGNLLYIYGGKGSQRGTVKTPAAIEQLGDRQLVLDRGRASIEVYAPTRYGSAVNKAAGLHYTGDERQAVPAWKEVLKLNANFDLAYIGIGKSLLMERKNKEAMTYFELGMDRDSYSVAFKRYRREVMKEHFGTALTILLAAVAAYALWRLAGRRLLRGGRSAGPPPPWTSSKAKEG</sequence>
<evidence type="ECO:0000256" key="3">
    <source>
        <dbReference type="SAM" id="Phobius"/>
    </source>
</evidence>
<accession>A0A2N5N363</accession>
<keyword evidence="3" id="KW-0472">Membrane</keyword>
<evidence type="ECO:0000256" key="2">
    <source>
        <dbReference type="PROSITE-ProRule" id="PRU00504"/>
    </source>
</evidence>
<feature type="repeat" description="NHL" evidence="2">
    <location>
        <begin position="109"/>
        <end position="144"/>
    </location>
</feature>
<dbReference type="SUPFAM" id="SSF101898">
    <property type="entry name" value="NHL repeat"/>
    <property type="match status" value="1"/>
</dbReference>
<dbReference type="RefSeq" id="WP_052333581.1">
    <property type="nucleotide sequence ID" value="NZ_BIMM01000042.1"/>
</dbReference>
<comment type="caution">
    <text evidence="5">The sequence shown here is derived from an EMBL/GenBank/DDBJ whole genome shotgun (WGS) entry which is preliminary data.</text>
</comment>
<gene>
    <name evidence="5" type="ORF">B8V81_3212</name>
</gene>
<dbReference type="InterPro" id="IPR011990">
    <property type="entry name" value="TPR-like_helical_dom_sf"/>
</dbReference>
<evidence type="ECO:0000256" key="1">
    <source>
        <dbReference type="ARBA" id="ARBA00022737"/>
    </source>
</evidence>
<dbReference type="GO" id="GO:0008270">
    <property type="term" value="F:zinc ion binding"/>
    <property type="evidence" value="ECO:0007669"/>
    <property type="project" value="UniProtKB-KW"/>
</dbReference>
<dbReference type="InterPro" id="IPR011042">
    <property type="entry name" value="6-blade_b-propeller_TolB-like"/>
</dbReference>
<dbReference type="Proteomes" id="UP000234789">
    <property type="component" value="Unassembled WGS sequence"/>
</dbReference>
<feature type="chain" id="PRO_5014859580" evidence="4">
    <location>
        <begin position="27"/>
        <end position="496"/>
    </location>
</feature>
<dbReference type="Gene3D" id="2.120.10.30">
    <property type="entry name" value="TolB, C-terminal domain"/>
    <property type="match status" value="1"/>
</dbReference>
<feature type="repeat" description="NHL" evidence="2">
    <location>
        <begin position="63"/>
        <end position="95"/>
    </location>
</feature>
<dbReference type="Pfam" id="PF01436">
    <property type="entry name" value="NHL"/>
    <property type="match status" value="2"/>
</dbReference>
<dbReference type="Gene3D" id="1.25.40.10">
    <property type="entry name" value="Tetratricopeptide repeat domain"/>
    <property type="match status" value="1"/>
</dbReference>
<dbReference type="InterPro" id="IPR050952">
    <property type="entry name" value="TRIM-NHL_E3_ligases"/>
</dbReference>
<feature type="transmembrane region" description="Helical" evidence="3">
    <location>
        <begin position="451"/>
        <end position="471"/>
    </location>
</feature>
<protein>
    <submittedName>
        <fullName evidence="5">NHL repeat containing protein</fullName>
    </submittedName>
</protein>
<dbReference type="PROSITE" id="PS51125">
    <property type="entry name" value="NHL"/>
    <property type="match status" value="2"/>
</dbReference>
<dbReference type="CDD" id="cd05819">
    <property type="entry name" value="NHL"/>
    <property type="match status" value="1"/>
</dbReference>
<keyword evidence="6" id="KW-1185">Reference proteome</keyword>
<organism evidence="5 6">
    <name type="scientific">Paenibacillus pasadenensis</name>
    <dbReference type="NCBI Taxonomy" id="217090"/>
    <lineage>
        <taxon>Bacteria</taxon>
        <taxon>Bacillati</taxon>
        <taxon>Bacillota</taxon>
        <taxon>Bacilli</taxon>
        <taxon>Bacillales</taxon>
        <taxon>Paenibacillaceae</taxon>
        <taxon>Paenibacillus</taxon>
    </lineage>
</organism>
<name>A0A2N5N363_9BACL</name>
<dbReference type="PANTHER" id="PTHR24104:SF25">
    <property type="entry name" value="PROTEIN LIN-41"/>
    <property type="match status" value="1"/>
</dbReference>
<keyword evidence="3" id="KW-0812">Transmembrane</keyword>
<proteinExistence type="predicted"/>
<dbReference type="InterPro" id="IPR001258">
    <property type="entry name" value="NHL_repeat"/>
</dbReference>
<evidence type="ECO:0000256" key="4">
    <source>
        <dbReference type="SAM" id="SignalP"/>
    </source>
</evidence>
<dbReference type="EMBL" id="NFEZ01000004">
    <property type="protein sequence ID" value="PLT44781.1"/>
    <property type="molecule type" value="Genomic_DNA"/>
</dbReference>
<evidence type="ECO:0000313" key="5">
    <source>
        <dbReference type="EMBL" id="PLT44781.1"/>
    </source>
</evidence>
<dbReference type="SUPFAM" id="SSF48452">
    <property type="entry name" value="TPR-like"/>
    <property type="match status" value="1"/>
</dbReference>
<feature type="signal peptide" evidence="4">
    <location>
        <begin position="1"/>
        <end position="26"/>
    </location>
</feature>